<evidence type="ECO:0000313" key="1">
    <source>
        <dbReference type="EMBL" id="MBC5716769.1"/>
    </source>
</evidence>
<protein>
    <submittedName>
        <fullName evidence="1">Uncharacterized protein</fullName>
    </submittedName>
</protein>
<evidence type="ECO:0000313" key="2">
    <source>
        <dbReference type="Proteomes" id="UP000602260"/>
    </source>
</evidence>
<dbReference type="RefSeq" id="WP_186878122.1">
    <property type="nucleotide sequence ID" value="NZ_JACOPN010000003.1"/>
</dbReference>
<accession>A0A8J6J2W8</accession>
<sequence length="222" mass="23964">MMDLAAVKETGKSEFGGGVVMKKLITLVLALVGVLALVSCSSNSTPANMQDVLKGNQPFYYAANGGSDFASVNIADIPSLFNSDDAYMAIQNYAMIDLDGDGSEEAVVFVCGVAGDTGGYLVLHSSDDHVYGYRTDYRTFENLKTDGTFIYSDDLGSKEGVATIGFTQDGLVITDVLSATGQAYTMDNFMINGKKATQEEYNAEKENQDLKNNVEWHEYPIS</sequence>
<reference evidence="1" key="1">
    <citation type="submission" date="2020-08" db="EMBL/GenBank/DDBJ databases">
        <title>Genome public.</title>
        <authorList>
            <person name="Liu C."/>
            <person name="Sun Q."/>
        </authorList>
    </citation>
    <scope>NUCLEOTIDE SEQUENCE</scope>
    <source>
        <strain evidence="1">BX5</strain>
    </source>
</reference>
<dbReference type="Proteomes" id="UP000602260">
    <property type="component" value="Unassembled WGS sequence"/>
</dbReference>
<dbReference type="AlphaFoldDB" id="A0A8J6J2W8"/>
<proteinExistence type="predicted"/>
<gene>
    <name evidence="1" type="ORF">H8S55_05450</name>
</gene>
<comment type="caution">
    <text evidence="1">The sequence shown here is derived from an EMBL/GenBank/DDBJ whole genome shotgun (WGS) entry which is preliminary data.</text>
</comment>
<keyword evidence="2" id="KW-1185">Reference proteome</keyword>
<organism evidence="1 2">
    <name type="scientific">Flintibacter faecis</name>
    <dbReference type="NCBI Taxonomy" id="2763047"/>
    <lineage>
        <taxon>Bacteria</taxon>
        <taxon>Bacillati</taxon>
        <taxon>Bacillota</taxon>
        <taxon>Clostridia</taxon>
        <taxon>Eubacteriales</taxon>
        <taxon>Flintibacter</taxon>
    </lineage>
</organism>
<dbReference type="EMBL" id="JACOPN010000003">
    <property type="protein sequence ID" value="MBC5716769.1"/>
    <property type="molecule type" value="Genomic_DNA"/>
</dbReference>
<name>A0A8J6J2W8_9FIRM</name>